<dbReference type="Pfam" id="PF14730">
    <property type="entry name" value="DUF4468"/>
    <property type="match status" value="1"/>
</dbReference>
<evidence type="ECO:0000313" key="3">
    <source>
        <dbReference type="Proteomes" id="UP000007590"/>
    </source>
</evidence>
<organism evidence="2 3">
    <name type="scientific">Solitalea canadensis (strain ATCC 29591 / DSM 3403 / JCM 21819 / LMG 8368 / NBRC 15130 / NCIMB 12057 / USAM 9D)</name>
    <name type="common">Flexibacter canadensis</name>
    <dbReference type="NCBI Taxonomy" id="929556"/>
    <lineage>
        <taxon>Bacteria</taxon>
        <taxon>Pseudomonadati</taxon>
        <taxon>Bacteroidota</taxon>
        <taxon>Sphingobacteriia</taxon>
        <taxon>Sphingobacteriales</taxon>
        <taxon>Sphingobacteriaceae</taxon>
        <taxon>Solitalea</taxon>
    </lineage>
</organism>
<accession>H8KPQ0</accession>
<dbReference type="CDD" id="cd12190">
    <property type="entry name" value="Bacova_04320_like"/>
    <property type="match status" value="1"/>
</dbReference>
<dbReference type="HOGENOM" id="CLU_1325618_0_0_10"/>
<dbReference type="EMBL" id="CP003349">
    <property type="protein sequence ID" value="AFD05948.1"/>
    <property type="molecule type" value="Genomic_DNA"/>
</dbReference>
<dbReference type="eggNOG" id="ENOG5031R1H">
    <property type="taxonomic scope" value="Bacteria"/>
</dbReference>
<sequence>MMLPILALAQDDMYFDKLKPKSAKETFPEIRLPFDNGRIAYTGVVIVDSVKMKELFVRAKEWTALTFNSAQDVIQMDDKEAGKLIIKAIDKVNISSKSLGMENITTYSLYFTLNLTFKDNKYKYELNNFRVMLAPSKEIPHPDETLVENTYQSYHKYCCEQKRDYWVNKSMLRLWADILRNVDESAKIIIDELKIAVEKPSNGKNDW</sequence>
<dbReference type="InterPro" id="IPR027823">
    <property type="entry name" value="DUF4468"/>
</dbReference>
<reference evidence="2" key="1">
    <citation type="submission" date="2012-02" db="EMBL/GenBank/DDBJ databases">
        <title>The complete genome of Solitalea canadensis DSM 3403.</title>
        <authorList>
            <consortium name="US DOE Joint Genome Institute (JGI-PGF)"/>
            <person name="Lucas S."/>
            <person name="Copeland A."/>
            <person name="Lapidus A."/>
            <person name="Glavina del Rio T."/>
            <person name="Dalin E."/>
            <person name="Tice H."/>
            <person name="Bruce D."/>
            <person name="Goodwin L."/>
            <person name="Pitluck S."/>
            <person name="Peters L."/>
            <person name="Ovchinnikova G."/>
            <person name="Lu M."/>
            <person name="Kyrpides N."/>
            <person name="Mavromatis K."/>
            <person name="Ivanova N."/>
            <person name="Brettin T."/>
            <person name="Detter J.C."/>
            <person name="Han C."/>
            <person name="Larimer F."/>
            <person name="Land M."/>
            <person name="Hauser L."/>
            <person name="Markowitz V."/>
            <person name="Cheng J.-F."/>
            <person name="Hugenholtz P."/>
            <person name="Woyke T."/>
            <person name="Wu D."/>
            <person name="Spring S."/>
            <person name="Schroeder M."/>
            <person name="Kopitz M."/>
            <person name="Brambilla E."/>
            <person name="Klenk H.-P."/>
            <person name="Eisen J.A."/>
        </authorList>
    </citation>
    <scope>NUCLEOTIDE SEQUENCE</scope>
    <source>
        <strain evidence="2">DSM 3403</strain>
    </source>
</reference>
<dbReference type="KEGG" id="scn:Solca_0833"/>
<evidence type="ECO:0000259" key="1">
    <source>
        <dbReference type="Pfam" id="PF14730"/>
    </source>
</evidence>
<name>H8KPQ0_SOLCM</name>
<gene>
    <name evidence="2" type="ordered locus">Solca_0833</name>
</gene>
<dbReference type="AlphaFoldDB" id="H8KPQ0"/>
<evidence type="ECO:0000313" key="2">
    <source>
        <dbReference type="EMBL" id="AFD05948.1"/>
    </source>
</evidence>
<keyword evidence="3" id="KW-1185">Reference proteome</keyword>
<protein>
    <recommendedName>
        <fullName evidence="1">DUF4468 domain-containing protein</fullName>
    </recommendedName>
</protein>
<dbReference type="STRING" id="929556.Solca_0833"/>
<proteinExistence type="predicted"/>
<dbReference type="Proteomes" id="UP000007590">
    <property type="component" value="Chromosome"/>
</dbReference>
<dbReference type="Gene3D" id="3.30.530.80">
    <property type="match status" value="1"/>
</dbReference>
<feature type="domain" description="DUF4468" evidence="1">
    <location>
        <begin position="41"/>
        <end position="130"/>
    </location>
</feature>